<gene>
    <name evidence="8" type="ORF">LAMI_0A02146G</name>
</gene>
<keyword evidence="9" id="KW-1185">Reference proteome</keyword>
<feature type="transmembrane region" description="Helical" evidence="5">
    <location>
        <begin position="102"/>
        <end position="122"/>
    </location>
</feature>
<keyword evidence="2 5" id="KW-0812">Transmembrane</keyword>
<evidence type="ECO:0000256" key="6">
    <source>
        <dbReference type="SAM" id="Coils"/>
    </source>
</evidence>
<comment type="similarity">
    <text evidence="5">Belongs to the BCAP29/BCAP31 family.</text>
</comment>
<sequence length="167" mass="19015">MTLYYTLIFGVLVAEMTMFILLMLPVPSKYRRPVTLALVKPFEQPQIQVAVKCVLVFILLLFVDTINRVYKIESELNVNPVAASGSDRAEVLSRKFYAQRNMYLTGITLFLTFTVFRTFHLVSELLTSKEVYRADPADKNQIKKEIAGIDAEIASLKERAESLQADM</sequence>
<dbReference type="InterPro" id="IPR008417">
    <property type="entry name" value="BAP29/BAP31"/>
</dbReference>
<dbReference type="PANTHER" id="PTHR12701">
    <property type="entry name" value="BCR-ASSOCIATED PROTEIN, BAP"/>
    <property type="match status" value="1"/>
</dbReference>
<dbReference type="GO" id="GO:0070973">
    <property type="term" value="P:protein localization to endoplasmic reticulum exit site"/>
    <property type="evidence" value="ECO:0007669"/>
    <property type="project" value="UniProtKB-UniRule"/>
</dbReference>
<keyword evidence="6" id="KW-0175">Coiled coil</keyword>
<dbReference type="EMBL" id="LT598462">
    <property type="protein sequence ID" value="SCU77731.1"/>
    <property type="molecule type" value="Genomic_DNA"/>
</dbReference>
<dbReference type="Proteomes" id="UP000191024">
    <property type="component" value="Chromosome A"/>
</dbReference>
<feature type="transmembrane region" description="Helical" evidence="5">
    <location>
        <begin position="46"/>
        <end position="63"/>
    </location>
</feature>
<evidence type="ECO:0000256" key="5">
    <source>
        <dbReference type="RuleBase" id="RU367026"/>
    </source>
</evidence>
<dbReference type="Pfam" id="PF05529">
    <property type="entry name" value="Bap31"/>
    <property type="match status" value="1"/>
</dbReference>
<evidence type="ECO:0000313" key="8">
    <source>
        <dbReference type="EMBL" id="SCU77731.1"/>
    </source>
</evidence>
<reference evidence="8 9" key="1">
    <citation type="submission" date="2016-03" db="EMBL/GenBank/DDBJ databases">
        <authorList>
            <person name="Devillers H."/>
        </authorList>
    </citation>
    <scope>NUCLEOTIDE SEQUENCE [LARGE SCALE GENOMIC DNA]</scope>
    <source>
        <strain evidence="8">CBS 11717</strain>
    </source>
</reference>
<keyword evidence="5" id="KW-0653">Protein transport</keyword>
<keyword evidence="5" id="KW-0813">Transport</keyword>
<keyword evidence="3 5" id="KW-1133">Transmembrane helix</keyword>
<dbReference type="GO" id="GO:0006886">
    <property type="term" value="P:intracellular protein transport"/>
    <property type="evidence" value="ECO:0007669"/>
    <property type="project" value="UniProtKB-UniRule"/>
</dbReference>
<comment type="function">
    <text evidence="5">May play a role in anterograde transport of membrane proteins from the endoplasmic reticulum to the Golgi.</text>
</comment>
<comment type="subcellular location">
    <subcellularLocation>
        <location evidence="5">Endoplasmic reticulum membrane</location>
        <topology evidence="5">Multi-pass membrane protein</topology>
    </subcellularLocation>
    <subcellularLocation>
        <location evidence="1">Membrane</location>
        <topology evidence="1">Multi-pass membrane protein</topology>
    </subcellularLocation>
</comment>
<dbReference type="AlphaFoldDB" id="A0A1G4IM73"/>
<keyword evidence="5" id="KW-0931">ER-Golgi transport</keyword>
<evidence type="ECO:0000256" key="3">
    <source>
        <dbReference type="ARBA" id="ARBA00022989"/>
    </source>
</evidence>
<evidence type="ECO:0000256" key="2">
    <source>
        <dbReference type="ARBA" id="ARBA00022692"/>
    </source>
</evidence>
<dbReference type="STRING" id="1230905.A0A1G4IM73"/>
<dbReference type="OrthoDB" id="435607at2759"/>
<keyword evidence="5" id="KW-0256">Endoplasmic reticulum</keyword>
<proteinExistence type="inferred from homology"/>
<accession>A0A1G4IM73</accession>
<evidence type="ECO:0000313" key="9">
    <source>
        <dbReference type="Proteomes" id="UP000191024"/>
    </source>
</evidence>
<dbReference type="PANTHER" id="PTHR12701:SF20">
    <property type="entry name" value="ENDOPLASMIC RETICULUM TRANSMEMBRANE PROTEIN"/>
    <property type="match status" value="1"/>
</dbReference>
<feature type="domain" description="BAP29/BAP31 transmembrane" evidence="7">
    <location>
        <begin position="1"/>
        <end position="133"/>
    </location>
</feature>
<keyword evidence="4 5" id="KW-0472">Membrane</keyword>
<feature type="transmembrane region" description="Helical" evidence="5">
    <location>
        <begin position="7"/>
        <end position="26"/>
    </location>
</feature>
<dbReference type="GO" id="GO:0005789">
    <property type="term" value="C:endoplasmic reticulum membrane"/>
    <property type="evidence" value="ECO:0007669"/>
    <property type="project" value="UniProtKB-SubCell"/>
</dbReference>
<organism evidence="8 9">
    <name type="scientific">Lachancea mirantina</name>
    <dbReference type="NCBI Taxonomy" id="1230905"/>
    <lineage>
        <taxon>Eukaryota</taxon>
        <taxon>Fungi</taxon>
        <taxon>Dikarya</taxon>
        <taxon>Ascomycota</taxon>
        <taxon>Saccharomycotina</taxon>
        <taxon>Saccharomycetes</taxon>
        <taxon>Saccharomycetales</taxon>
        <taxon>Saccharomycetaceae</taxon>
        <taxon>Lachancea</taxon>
    </lineage>
</organism>
<feature type="coiled-coil region" evidence="6">
    <location>
        <begin position="139"/>
        <end position="166"/>
    </location>
</feature>
<protein>
    <recommendedName>
        <fullName evidence="5">Endoplasmic reticulum transmembrane protein</fullName>
    </recommendedName>
</protein>
<evidence type="ECO:0000256" key="4">
    <source>
        <dbReference type="ARBA" id="ARBA00023136"/>
    </source>
</evidence>
<dbReference type="GO" id="GO:0006888">
    <property type="term" value="P:endoplasmic reticulum to Golgi vesicle-mediated transport"/>
    <property type="evidence" value="ECO:0007669"/>
    <property type="project" value="UniProtKB-UniRule"/>
</dbReference>
<evidence type="ECO:0000259" key="7">
    <source>
        <dbReference type="Pfam" id="PF05529"/>
    </source>
</evidence>
<name>A0A1G4IM73_9SACH</name>
<dbReference type="InterPro" id="IPR040463">
    <property type="entry name" value="BAP29/BAP31_N"/>
</dbReference>
<evidence type="ECO:0000256" key="1">
    <source>
        <dbReference type="ARBA" id="ARBA00004141"/>
    </source>
</evidence>